<feature type="domain" description="Sulfatase N-terminal" evidence="6">
    <location>
        <begin position="24"/>
        <end position="420"/>
    </location>
</feature>
<dbReference type="InterPro" id="IPR050738">
    <property type="entry name" value="Sulfatase"/>
</dbReference>
<dbReference type="GO" id="GO:0004065">
    <property type="term" value="F:arylsulfatase activity"/>
    <property type="evidence" value="ECO:0007669"/>
    <property type="project" value="TreeGrafter"/>
</dbReference>
<dbReference type="InterPro" id="IPR024607">
    <property type="entry name" value="Sulfatase_CS"/>
</dbReference>
<dbReference type="PANTHER" id="PTHR42693">
    <property type="entry name" value="ARYLSULFATASE FAMILY MEMBER"/>
    <property type="match status" value="1"/>
</dbReference>
<dbReference type="CDD" id="cd16025">
    <property type="entry name" value="PAS_like"/>
    <property type="match status" value="1"/>
</dbReference>
<accession>A0A5S5DTS4</accession>
<organism evidence="7 8">
    <name type="scientific">Sphingobacterium allocomposti</name>
    <dbReference type="NCBI Taxonomy" id="415956"/>
    <lineage>
        <taxon>Bacteria</taxon>
        <taxon>Pseudomonadati</taxon>
        <taxon>Bacteroidota</taxon>
        <taxon>Sphingobacteriia</taxon>
        <taxon>Sphingobacteriales</taxon>
        <taxon>Sphingobacteriaceae</taxon>
        <taxon>Sphingobacterium</taxon>
    </lineage>
</organism>
<name>A0A5S5DTS4_9SPHI</name>
<feature type="chain" id="PRO_5024373232" evidence="5">
    <location>
        <begin position="19"/>
        <end position="532"/>
    </location>
</feature>
<keyword evidence="4" id="KW-0106">Calcium</keyword>
<feature type="signal peptide" evidence="5">
    <location>
        <begin position="1"/>
        <end position="18"/>
    </location>
</feature>
<dbReference type="Proteomes" id="UP000325105">
    <property type="component" value="Unassembled WGS sequence"/>
</dbReference>
<dbReference type="PANTHER" id="PTHR42693:SF53">
    <property type="entry name" value="ENDO-4-O-SULFATASE"/>
    <property type="match status" value="1"/>
</dbReference>
<dbReference type="Pfam" id="PF00884">
    <property type="entry name" value="Sulfatase"/>
    <property type="match status" value="1"/>
</dbReference>
<dbReference type="EMBL" id="VNHX01000001">
    <property type="protein sequence ID" value="TYP98406.1"/>
    <property type="molecule type" value="Genomic_DNA"/>
</dbReference>
<evidence type="ECO:0000256" key="1">
    <source>
        <dbReference type="ARBA" id="ARBA00008779"/>
    </source>
</evidence>
<dbReference type="SUPFAM" id="SSF53649">
    <property type="entry name" value="Alkaline phosphatase-like"/>
    <property type="match status" value="1"/>
</dbReference>
<comment type="similarity">
    <text evidence="1">Belongs to the sulfatase family.</text>
</comment>
<dbReference type="InterPro" id="IPR017850">
    <property type="entry name" value="Alkaline_phosphatase_core_sf"/>
</dbReference>
<protein>
    <submittedName>
        <fullName evidence="7">Arylsulfatase</fullName>
    </submittedName>
</protein>
<sequence>MKFICVFLLQITVWTVCAQTNRRPNIIVVLADDMGYADLGCFGSEIQTPNLDSMAREGVMMTNFYNASRCCPSRASLLTGVYPHQAGIGDMMNKRPYPAYQGYLNRSSVTLAEVLRQAGYGTYMAGKWHVGQERDNWPLQRGFDRYYGLIDGANSYFENRPYRPSQQLTIALDNDAVSTPADYYSTDAYTDHAITFIRQHLNTRRQDPFFVYLAFQAPHWPLHAKPQDIAKYKGAYMDGWGKIRERRFERQKLLGLFPSSTKLPPHDATIVDWASCTDDQKTQWDERMAVYAAMVDAIDQNVGRLVKCLQQEGAWENTIFLFLSDNGASHETITGTGFTDEILAANDLPAGNPRSFTSYGKEGAAVSNTPFRKYKHWAFEGGNATPFIAYGPSFIPSRRQVHTPAHLIDLMPSLVQWAGAIYPKDYGGQPIQPMEGIPLQYIWQDHHAVEERAICFEHEGNRAVRKGRWKLVSEYPVNRWCLFDLLTDRAESHDISATYPEIVEELSAIYASWAARVGVIPYEVLDKKRSKL</sequence>
<dbReference type="PROSITE" id="PS00149">
    <property type="entry name" value="SULFATASE_2"/>
    <property type="match status" value="1"/>
</dbReference>
<keyword evidence="5" id="KW-0732">Signal</keyword>
<dbReference type="FunFam" id="3.40.720.10:FF:000047">
    <property type="entry name" value="Arylsulfatase"/>
    <property type="match status" value="1"/>
</dbReference>
<keyword evidence="2" id="KW-0479">Metal-binding</keyword>
<evidence type="ECO:0000256" key="3">
    <source>
        <dbReference type="ARBA" id="ARBA00022801"/>
    </source>
</evidence>
<dbReference type="GO" id="GO:0046872">
    <property type="term" value="F:metal ion binding"/>
    <property type="evidence" value="ECO:0007669"/>
    <property type="project" value="UniProtKB-KW"/>
</dbReference>
<keyword evidence="3" id="KW-0378">Hydrolase</keyword>
<evidence type="ECO:0000256" key="4">
    <source>
        <dbReference type="ARBA" id="ARBA00022837"/>
    </source>
</evidence>
<gene>
    <name evidence="7" type="ORF">BC792_10160</name>
</gene>
<comment type="caution">
    <text evidence="7">The sequence shown here is derived from an EMBL/GenBank/DDBJ whole genome shotgun (WGS) entry which is preliminary data.</text>
</comment>
<evidence type="ECO:0000256" key="2">
    <source>
        <dbReference type="ARBA" id="ARBA00022723"/>
    </source>
</evidence>
<dbReference type="InterPro" id="IPR000917">
    <property type="entry name" value="Sulfatase_N"/>
</dbReference>
<keyword evidence="8" id="KW-1185">Reference proteome</keyword>
<dbReference type="Gene3D" id="3.30.1120.10">
    <property type="match status" value="1"/>
</dbReference>
<dbReference type="Gene3D" id="3.40.720.10">
    <property type="entry name" value="Alkaline Phosphatase, subunit A"/>
    <property type="match status" value="1"/>
</dbReference>
<proteinExistence type="inferred from homology"/>
<evidence type="ECO:0000256" key="5">
    <source>
        <dbReference type="SAM" id="SignalP"/>
    </source>
</evidence>
<evidence type="ECO:0000259" key="6">
    <source>
        <dbReference type="Pfam" id="PF00884"/>
    </source>
</evidence>
<dbReference type="AlphaFoldDB" id="A0A5S5DTS4"/>
<evidence type="ECO:0000313" key="7">
    <source>
        <dbReference type="EMBL" id="TYP98406.1"/>
    </source>
</evidence>
<dbReference type="RefSeq" id="WP_148906988.1">
    <property type="nucleotide sequence ID" value="NZ_VNHX01000001.1"/>
</dbReference>
<reference evidence="7 8" key="1">
    <citation type="submission" date="2019-07" db="EMBL/GenBank/DDBJ databases">
        <title>Genomic Encyclopedia of Archaeal and Bacterial Type Strains, Phase II (KMG-II): from individual species to whole genera.</title>
        <authorList>
            <person name="Goeker M."/>
        </authorList>
    </citation>
    <scope>NUCLEOTIDE SEQUENCE [LARGE SCALE GENOMIC DNA]</scope>
    <source>
        <strain evidence="7 8">DSM 18850</strain>
    </source>
</reference>
<dbReference type="OrthoDB" id="9803751at2"/>
<evidence type="ECO:0000313" key="8">
    <source>
        <dbReference type="Proteomes" id="UP000325105"/>
    </source>
</evidence>